<reference evidence="1" key="1">
    <citation type="submission" date="2024-12" db="EMBL/GenBank/DDBJ databases">
        <title>Comparative genomics and development of molecular markers within Purpureocillium lilacinum and among Purpureocillium species.</title>
        <authorList>
            <person name="Yeh Z.-Y."/>
            <person name="Ni N.-T."/>
            <person name="Lo P.-H."/>
            <person name="Mushyakhwo K."/>
            <person name="Lin C.-F."/>
            <person name="Nai Y.-S."/>
        </authorList>
    </citation>
    <scope>NUCLEOTIDE SEQUENCE</scope>
    <source>
        <strain evidence="1">NCHU-NPUST-175</strain>
    </source>
</reference>
<dbReference type="Proteomes" id="UP001638806">
    <property type="component" value="Unassembled WGS sequence"/>
</dbReference>
<organism evidence="1 2">
    <name type="scientific">Purpureocillium lilacinum</name>
    <name type="common">Paecilomyces lilacinus</name>
    <dbReference type="NCBI Taxonomy" id="33203"/>
    <lineage>
        <taxon>Eukaryota</taxon>
        <taxon>Fungi</taxon>
        <taxon>Dikarya</taxon>
        <taxon>Ascomycota</taxon>
        <taxon>Pezizomycotina</taxon>
        <taxon>Sordariomycetes</taxon>
        <taxon>Hypocreomycetidae</taxon>
        <taxon>Hypocreales</taxon>
        <taxon>Ophiocordycipitaceae</taxon>
        <taxon>Purpureocillium</taxon>
    </lineage>
</organism>
<keyword evidence="2" id="KW-1185">Reference proteome</keyword>
<comment type="caution">
    <text evidence="1">The sequence shown here is derived from an EMBL/GenBank/DDBJ whole genome shotgun (WGS) entry which is preliminary data.</text>
</comment>
<proteinExistence type="predicted"/>
<evidence type="ECO:0000313" key="1">
    <source>
        <dbReference type="EMBL" id="KAL3957314.1"/>
    </source>
</evidence>
<name>A0ACC4DP69_PURLI</name>
<sequence>MHGYGRSSVTLGPAELVPFPAPALAVLPISSFYHVALPALHAEDSVWSLLAHASRILDTSVIETSRYDPFILPSNSYIMSFQRWLRRQQESPLAQHAESMAGSEPPGTAKVPFPDGIEVFHDCRDAEVDIFFVHGLSGNRRSTWTAEGKSDPWPQTLLAPKLARARILTYGYDAYIVRKSVAGNNSLLDHATNLVIDLTEQRRSTHSRSRPIVFVAHSLGGLVCKKAILLSKTSPESHLRDIFDSVRGIAFLGTPHRGSTLAGWADIPATLLGVVKSTNNTLLALLKINGEILQDTHRQFLAMIREQHGSGRRLEVTCFSEELPLRGVGFVVDKGSATMEGYTAATIHGNHMNMVKFASDQENGFKRLLGEIQRWVEPIHVESSESQDRRDDNCYIPQKHSSIHFVGRSELIDRMTAYFRPRGGTERSGRREFIIYGPGGFGKTQLCLSFWRVYWIDASTKASLAEGFHTILNDPECREFGPDPIKVASRWLYKQRQEWLVVLDNADDEDHLHNELNLGGNCSNILITTRNARLRRRVPPHAVIAIGTLSVNDAKQLLWTAGVCHTYKQRTTEVESHLTAIAETLHGVPLALQHAASAILSDYYHPDHKGDVGYHHTLYSAWSLSIDFLEKKSRRELSNLGQDPEANTLYMCPAVELLSLFSFFHHSMISKTIFHRAATHTAENSVSRDNDGLPTSTLDLPTHFVKLTRGIWDSDLFRRSIQALQGHR</sequence>
<gene>
    <name evidence="1" type="ORF">ACCO45_007892</name>
</gene>
<evidence type="ECO:0000313" key="2">
    <source>
        <dbReference type="Proteomes" id="UP001638806"/>
    </source>
</evidence>
<protein>
    <submittedName>
        <fullName evidence="1">Uncharacterized protein</fullName>
    </submittedName>
</protein>
<accession>A0ACC4DP69</accession>
<dbReference type="EMBL" id="JBGNUJ010000007">
    <property type="protein sequence ID" value="KAL3957314.1"/>
    <property type="molecule type" value="Genomic_DNA"/>
</dbReference>